<dbReference type="Proteomes" id="UP001165083">
    <property type="component" value="Unassembled WGS sequence"/>
</dbReference>
<evidence type="ECO:0000313" key="1">
    <source>
        <dbReference type="EMBL" id="GMF10504.1"/>
    </source>
</evidence>
<organism evidence="1 2">
    <name type="scientific">Phytophthora lilii</name>
    <dbReference type="NCBI Taxonomy" id="2077276"/>
    <lineage>
        <taxon>Eukaryota</taxon>
        <taxon>Sar</taxon>
        <taxon>Stramenopiles</taxon>
        <taxon>Oomycota</taxon>
        <taxon>Peronosporomycetes</taxon>
        <taxon>Peronosporales</taxon>
        <taxon>Peronosporaceae</taxon>
        <taxon>Phytophthora</taxon>
    </lineage>
</organism>
<name>A0A9W6TCP1_9STRA</name>
<protein>
    <submittedName>
        <fullName evidence="1">Unnamed protein product</fullName>
    </submittedName>
</protein>
<dbReference type="EMBL" id="BSXW01000043">
    <property type="protein sequence ID" value="GMF10504.1"/>
    <property type="molecule type" value="Genomic_DNA"/>
</dbReference>
<evidence type="ECO:0000313" key="2">
    <source>
        <dbReference type="Proteomes" id="UP001165083"/>
    </source>
</evidence>
<keyword evidence="2" id="KW-1185">Reference proteome</keyword>
<reference evidence="1" key="1">
    <citation type="submission" date="2023-04" db="EMBL/GenBank/DDBJ databases">
        <title>Phytophthora lilii NBRC 32176.</title>
        <authorList>
            <person name="Ichikawa N."/>
            <person name="Sato H."/>
            <person name="Tonouchi N."/>
        </authorList>
    </citation>
    <scope>NUCLEOTIDE SEQUENCE</scope>
    <source>
        <strain evidence="1">NBRC 32176</strain>
    </source>
</reference>
<proteinExistence type="predicted"/>
<comment type="caution">
    <text evidence="1">The sequence shown here is derived from an EMBL/GenBank/DDBJ whole genome shotgun (WGS) entry which is preliminary data.</text>
</comment>
<sequence length="157" mass="16708">MQPVKNITGYTAASGFPTMPAPAYTPQLLIDNSGFGAIIGFPNGTYPAAQTTNVYAVNSTIVPQVDPVAAVIVGLSNLYNPIASNNQVLHTFTSAGVGFGGLITTSQGQGFAYCPMQGTNNEITLSFYDQDMKPLQIIDNNVCIRLLIRKKRADSTM</sequence>
<gene>
    <name evidence="1" type="ORF">Plil01_000130300</name>
</gene>
<accession>A0A9W6TCP1</accession>
<dbReference type="OrthoDB" id="121002at2759"/>
<dbReference type="AlphaFoldDB" id="A0A9W6TCP1"/>